<dbReference type="GO" id="GO:0016887">
    <property type="term" value="F:ATP hydrolysis activity"/>
    <property type="evidence" value="ECO:0007669"/>
    <property type="project" value="InterPro"/>
</dbReference>
<keyword evidence="2" id="KW-0677">Repeat</keyword>
<keyword evidence="4" id="KW-0067">ATP-binding</keyword>
<dbReference type="SMART" id="SM00382">
    <property type="entry name" value="AAA"/>
    <property type="match status" value="1"/>
</dbReference>
<dbReference type="InterPro" id="IPR050130">
    <property type="entry name" value="ClpA_ClpB"/>
</dbReference>
<dbReference type="OrthoDB" id="47330at2759"/>
<dbReference type="PANTHER" id="PTHR11638">
    <property type="entry name" value="ATP-DEPENDENT CLP PROTEASE"/>
    <property type="match status" value="1"/>
</dbReference>
<evidence type="ECO:0000256" key="1">
    <source>
        <dbReference type="ARBA" id="ARBA00022528"/>
    </source>
</evidence>
<evidence type="ECO:0000256" key="3">
    <source>
        <dbReference type="ARBA" id="ARBA00022741"/>
    </source>
</evidence>
<keyword evidence="1" id="KW-0150">Chloroplast</keyword>
<proteinExistence type="predicted"/>
<keyword evidence="3" id="KW-0547">Nucleotide-binding</keyword>
<accession>A0A8T2T9N1</accession>
<reference evidence="6" key="1">
    <citation type="submission" date="2021-08" db="EMBL/GenBank/DDBJ databases">
        <title>WGS assembly of Ceratopteris richardii.</title>
        <authorList>
            <person name="Marchant D.B."/>
            <person name="Chen G."/>
            <person name="Jenkins J."/>
            <person name="Shu S."/>
            <person name="Leebens-Mack J."/>
            <person name="Grimwood J."/>
            <person name="Schmutz J."/>
            <person name="Soltis P."/>
            <person name="Soltis D."/>
            <person name="Chen Z.-H."/>
        </authorList>
    </citation>
    <scope>NUCLEOTIDE SEQUENCE</scope>
    <source>
        <strain evidence="6">Whitten #5841</strain>
        <tissue evidence="6">Leaf</tissue>
    </source>
</reference>
<dbReference type="InterPro" id="IPR003593">
    <property type="entry name" value="AAA+_ATPase"/>
</dbReference>
<dbReference type="SUPFAM" id="SSF52540">
    <property type="entry name" value="P-loop containing nucleoside triphosphate hydrolases"/>
    <property type="match status" value="1"/>
</dbReference>
<name>A0A8T2T9N1_CERRI</name>
<dbReference type="CDD" id="cd00009">
    <property type="entry name" value="AAA"/>
    <property type="match status" value="1"/>
</dbReference>
<protein>
    <recommendedName>
        <fullName evidence="5">AAA+ ATPase domain-containing protein</fullName>
    </recommendedName>
</protein>
<dbReference type="Pfam" id="PF00004">
    <property type="entry name" value="AAA"/>
    <property type="match status" value="1"/>
</dbReference>
<keyword evidence="7" id="KW-1185">Reference proteome</keyword>
<evidence type="ECO:0000256" key="2">
    <source>
        <dbReference type="ARBA" id="ARBA00022737"/>
    </source>
</evidence>
<dbReference type="Pfam" id="PF17871">
    <property type="entry name" value="AAA_lid_9"/>
    <property type="match status" value="1"/>
</dbReference>
<dbReference type="AlphaFoldDB" id="A0A8T2T9N1"/>
<feature type="domain" description="AAA+ ATPase" evidence="5">
    <location>
        <begin position="47"/>
        <end position="182"/>
    </location>
</feature>
<evidence type="ECO:0000259" key="5">
    <source>
        <dbReference type="SMART" id="SM00382"/>
    </source>
</evidence>
<evidence type="ECO:0000313" key="6">
    <source>
        <dbReference type="EMBL" id="KAH7405498.1"/>
    </source>
</evidence>
<dbReference type="InterPro" id="IPR041546">
    <property type="entry name" value="ClpA/ClpB_AAA_lid"/>
</dbReference>
<gene>
    <name evidence="6" type="ORF">KP509_15G072800</name>
</gene>
<sequence>MMSRFRTSPLGVFCTKLTELARDGKLDPVVGRDAQTERVIQILGKRNQMNPCLVGKPGVGKTAVVERLAQRIIRHDVPETMRRKEVMSLRLDVPVAGTEQMGDLKRSLAALIKEINSRDDIILFIDEVHTLIRRPKAASNILNLALARGELPCIGATTFAGYRKHVMEHWALEKRFQIVHVPELTVEETILMFKGLKFRYEKHHQVHYTDDSLIAAARLSMYITDRFLPDKAISVMDAAGTSVRLRHLQQSNEVGELDHELEGTVRRNDTSENLTLETPVALLEENERFPEECKVRKHLDLPEVTVTDIQRVVSERTGIPVETSNMLSPPEKLRVRVHEED</sequence>
<dbReference type="PANTHER" id="PTHR11638:SF155">
    <property type="entry name" value="CHAPERONE PROTEIN CLPC1, CHLOROPLASTIC-LIKE"/>
    <property type="match status" value="1"/>
</dbReference>
<dbReference type="InterPro" id="IPR003959">
    <property type="entry name" value="ATPase_AAA_core"/>
</dbReference>
<dbReference type="EMBL" id="CM035420">
    <property type="protein sequence ID" value="KAH7405498.1"/>
    <property type="molecule type" value="Genomic_DNA"/>
</dbReference>
<dbReference type="GO" id="GO:0005737">
    <property type="term" value="C:cytoplasm"/>
    <property type="evidence" value="ECO:0007669"/>
    <property type="project" value="TreeGrafter"/>
</dbReference>
<keyword evidence="1" id="KW-0934">Plastid</keyword>
<dbReference type="Gene3D" id="3.40.50.300">
    <property type="entry name" value="P-loop containing nucleotide triphosphate hydrolases"/>
    <property type="match status" value="1"/>
</dbReference>
<organism evidence="6 7">
    <name type="scientific">Ceratopteris richardii</name>
    <name type="common">Triangle waterfern</name>
    <dbReference type="NCBI Taxonomy" id="49495"/>
    <lineage>
        <taxon>Eukaryota</taxon>
        <taxon>Viridiplantae</taxon>
        <taxon>Streptophyta</taxon>
        <taxon>Embryophyta</taxon>
        <taxon>Tracheophyta</taxon>
        <taxon>Polypodiopsida</taxon>
        <taxon>Polypodiidae</taxon>
        <taxon>Polypodiales</taxon>
        <taxon>Pteridineae</taxon>
        <taxon>Pteridaceae</taxon>
        <taxon>Parkerioideae</taxon>
        <taxon>Ceratopteris</taxon>
    </lineage>
</organism>
<dbReference type="GO" id="GO:0034605">
    <property type="term" value="P:cellular response to heat"/>
    <property type="evidence" value="ECO:0007669"/>
    <property type="project" value="TreeGrafter"/>
</dbReference>
<dbReference type="GO" id="GO:0005524">
    <property type="term" value="F:ATP binding"/>
    <property type="evidence" value="ECO:0007669"/>
    <property type="project" value="UniProtKB-KW"/>
</dbReference>
<evidence type="ECO:0000313" key="7">
    <source>
        <dbReference type="Proteomes" id="UP000825935"/>
    </source>
</evidence>
<dbReference type="Gene3D" id="1.10.8.60">
    <property type="match status" value="1"/>
</dbReference>
<dbReference type="InterPro" id="IPR027417">
    <property type="entry name" value="P-loop_NTPase"/>
</dbReference>
<evidence type="ECO:0000256" key="4">
    <source>
        <dbReference type="ARBA" id="ARBA00022840"/>
    </source>
</evidence>
<dbReference type="Gene3D" id="4.10.860.10">
    <property type="entry name" value="UVR domain"/>
    <property type="match status" value="1"/>
</dbReference>
<dbReference type="Proteomes" id="UP000825935">
    <property type="component" value="Chromosome 15"/>
</dbReference>
<comment type="caution">
    <text evidence="6">The sequence shown here is derived from an EMBL/GenBank/DDBJ whole genome shotgun (WGS) entry which is preliminary data.</text>
</comment>